<dbReference type="Pfam" id="PF01909">
    <property type="entry name" value="NTP_transf_2"/>
    <property type="match status" value="1"/>
</dbReference>
<gene>
    <name evidence="11" type="ORF">C7451_11326</name>
</gene>
<proteinExistence type="inferred from homology"/>
<evidence type="ECO:0000259" key="10">
    <source>
        <dbReference type="Pfam" id="PF01909"/>
    </source>
</evidence>
<dbReference type="AlphaFoldDB" id="A0A2V3UTQ1"/>
<dbReference type="OrthoDB" id="559450at2"/>
<dbReference type="InterPro" id="IPR002934">
    <property type="entry name" value="Polymerase_NTP_transf_dom"/>
</dbReference>
<evidence type="ECO:0000256" key="9">
    <source>
        <dbReference type="ARBA" id="ARBA00038276"/>
    </source>
</evidence>
<dbReference type="EMBL" id="QJJM01000013">
    <property type="protein sequence ID" value="PXW71280.1"/>
    <property type="molecule type" value="Genomic_DNA"/>
</dbReference>
<name>A0A2V3UTQ1_9SPHN</name>
<dbReference type="PANTHER" id="PTHR33571:SF12">
    <property type="entry name" value="BSL3053 PROTEIN"/>
    <property type="match status" value="1"/>
</dbReference>
<keyword evidence="8" id="KW-0460">Magnesium</keyword>
<reference evidence="11 12" key="1">
    <citation type="submission" date="2018-05" db="EMBL/GenBank/DDBJ databases">
        <title>Genomic Encyclopedia of Type Strains, Phase IV (KMG-IV): sequencing the most valuable type-strain genomes for metagenomic binning, comparative biology and taxonomic classification.</title>
        <authorList>
            <person name="Goeker M."/>
        </authorList>
    </citation>
    <scope>NUCLEOTIDE SEQUENCE [LARGE SCALE GENOMIC DNA]</scope>
    <source>
        <strain evidence="11 12">DSM 3183</strain>
    </source>
</reference>
<dbReference type="GO" id="GO:0016779">
    <property type="term" value="F:nucleotidyltransferase activity"/>
    <property type="evidence" value="ECO:0007669"/>
    <property type="project" value="UniProtKB-KW"/>
</dbReference>
<evidence type="ECO:0000256" key="5">
    <source>
        <dbReference type="ARBA" id="ARBA00022723"/>
    </source>
</evidence>
<comment type="similarity">
    <text evidence="9">Belongs to the MntA antitoxin family.</text>
</comment>
<evidence type="ECO:0000256" key="7">
    <source>
        <dbReference type="ARBA" id="ARBA00022840"/>
    </source>
</evidence>
<evidence type="ECO:0000256" key="2">
    <source>
        <dbReference type="ARBA" id="ARBA00022649"/>
    </source>
</evidence>
<dbReference type="CDD" id="cd05403">
    <property type="entry name" value="NT_KNTase_like"/>
    <property type="match status" value="1"/>
</dbReference>
<comment type="cofactor">
    <cofactor evidence="1">
        <name>Mg(2+)</name>
        <dbReference type="ChEBI" id="CHEBI:18420"/>
    </cofactor>
</comment>
<dbReference type="InterPro" id="IPR043519">
    <property type="entry name" value="NT_sf"/>
</dbReference>
<dbReference type="Proteomes" id="UP000248014">
    <property type="component" value="Unassembled WGS sequence"/>
</dbReference>
<dbReference type="GO" id="GO:0005524">
    <property type="term" value="F:ATP binding"/>
    <property type="evidence" value="ECO:0007669"/>
    <property type="project" value="UniProtKB-KW"/>
</dbReference>
<evidence type="ECO:0000256" key="6">
    <source>
        <dbReference type="ARBA" id="ARBA00022741"/>
    </source>
</evidence>
<sequence>MDKATAIARLKAHEAELRNLGVERLSLFGSTARGEEGPDSDIDLAARFAPEAMVDGLEFVAINDRIEAILRTRVDLVAEPSRKARMQQNIDRDRVRVF</sequence>
<evidence type="ECO:0000256" key="1">
    <source>
        <dbReference type="ARBA" id="ARBA00001946"/>
    </source>
</evidence>
<organism evidence="11 12">
    <name type="scientific">Blastomonas natatoria</name>
    <dbReference type="NCBI Taxonomy" id="34015"/>
    <lineage>
        <taxon>Bacteria</taxon>
        <taxon>Pseudomonadati</taxon>
        <taxon>Pseudomonadota</taxon>
        <taxon>Alphaproteobacteria</taxon>
        <taxon>Sphingomonadales</taxon>
        <taxon>Sphingomonadaceae</taxon>
        <taxon>Blastomonas</taxon>
    </lineage>
</organism>
<dbReference type="Gene3D" id="3.30.460.10">
    <property type="entry name" value="Beta Polymerase, domain 2"/>
    <property type="match status" value="1"/>
</dbReference>
<keyword evidence="12" id="KW-1185">Reference proteome</keyword>
<dbReference type="GO" id="GO:0046872">
    <property type="term" value="F:metal ion binding"/>
    <property type="evidence" value="ECO:0007669"/>
    <property type="project" value="UniProtKB-KW"/>
</dbReference>
<keyword evidence="6" id="KW-0547">Nucleotide-binding</keyword>
<keyword evidence="5" id="KW-0479">Metal-binding</keyword>
<keyword evidence="2" id="KW-1277">Toxin-antitoxin system</keyword>
<dbReference type="InterPro" id="IPR052038">
    <property type="entry name" value="Type-VII_TA_antitoxin"/>
</dbReference>
<keyword evidence="7" id="KW-0067">ATP-binding</keyword>
<comment type="caution">
    <text evidence="11">The sequence shown here is derived from an EMBL/GenBank/DDBJ whole genome shotgun (WGS) entry which is preliminary data.</text>
</comment>
<evidence type="ECO:0000313" key="11">
    <source>
        <dbReference type="EMBL" id="PXW71280.1"/>
    </source>
</evidence>
<evidence type="ECO:0000256" key="8">
    <source>
        <dbReference type="ARBA" id="ARBA00022842"/>
    </source>
</evidence>
<protein>
    <recommendedName>
        <fullName evidence="10">Polymerase nucleotidyl transferase domain-containing protein</fullName>
    </recommendedName>
</protein>
<keyword evidence="4" id="KW-0548">Nucleotidyltransferase</keyword>
<evidence type="ECO:0000313" key="12">
    <source>
        <dbReference type="Proteomes" id="UP000248014"/>
    </source>
</evidence>
<dbReference type="RefSeq" id="WP_110299835.1">
    <property type="nucleotide sequence ID" value="NZ_QJJM01000013.1"/>
</dbReference>
<accession>A0A2V3UTQ1</accession>
<evidence type="ECO:0000256" key="4">
    <source>
        <dbReference type="ARBA" id="ARBA00022695"/>
    </source>
</evidence>
<dbReference type="SUPFAM" id="SSF81301">
    <property type="entry name" value="Nucleotidyltransferase"/>
    <property type="match status" value="1"/>
</dbReference>
<keyword evidence="3" id="KW-0808">Transferase</keyword>
<dbReference type="PANTHER" id="PTHR33571">
    <property type="entry name" value="SSL8005 PROTEIN"/>
    <property type="match status" value="1"/>
</dbReference>
<feature type="domain" description="Polymerase nucleotidyl transferase" evidence="10">
    <location>
        <begin position="15"/>
        <end position="80"/>
    </location>
</feature>
<evidence type="ECO:0000256" key="3">
    <source>
        <dbReference type="ARBA" id="ARBA00022679"/>
    </source>
</evidence>